<dbReference type="PANTHER" id="PTHR39079">
    <property type="entry name" value="FI08034P-RELATED"/>
    <property type="match status" value="1"/>
</dbReference>
<dbReference type="InterPro" id="IPR031949">
    <property type="entry name" value="DUF4776"/>
</dbReference>
<accession>A0A9P0D3V3</accession>
<dbReference type="OrthoDB" id="7883086at2759"/>
<reference evidence="3" key="1">
    <citation type="submission" date="2022-01" db="EMBL/GenBank/DDBJ databases">
        <authorList>
            <person name="King R."/>
        </authorList>
    </citation>
    <scope>NUCLEOTIDE SEQUENCE</scope>
</reference>
<proteinExistence type="predicted"/>
<dbReference type="Pfam" id="PF16003">
    <property type="entry name" value="DUF4776"/>
    <property type="match status" value="1"/>
</dbReference>
<dbReference type="Proteomes" id="UP001153636">
    <property type="component" value="Chromosome 4"/>
</dbReference>
<evidence type="ECO:0000313" key="3">
    <source>
        <dbReference type="EMBL" id="CAH1109772.1"/>
    </source>
</evidence>
<evidence type="ECO:0000256" key="1">
    <source>
        <dbReference type="SAM" id="MobiDB-lite"/>
    </source>
</evidence>
<dbReference type="EMBL" id="OV651816">
    <property type="protein sequence ID" value="CAH1109772.1"/>
    <property type="molecule type" value="Genomic_DNA"/>
</dbReference>
<dbReference type="PANTHER" id="PTHR39079:SF1">
    <property type="entry name" value="GH11706P-RELATED"/>
    <property type="match status" value="1"/>
</dbReference>
<feature type="region of interest" description="Disordered" evidence="1">
    <location>
        <begin position="108"/>
        <end position="137"/>
    </location>
</feature>
<feature type="domain" description="DUF4776" evidence="2">
    <location>
        <begin position="8"/>
        <end position="60"/>
    </location>
</feature>
<sequence length="137" mass="15660">MRRIKSTDEANFTSAPTCHVQKRSGDYHVTMKPLKDLSNLGENESPYIKCKPMQWKITKNRTDLIDSSSGSEVDIEFTAPAPIIKSKKKKTLEVNHIDCQYDEADFSDTLKKKDKKRNTGKKLENTKNNIKNTKPKS</sequence>
<evidence type="ECO:0000313" key="4">
    <source>
        <dbReference type="Proteomes" id="UP001153636"/>
    </source>
</evidence>
<feature type="compositionally biased region" description="Low complexity" evidence="1">
    <location>
        <begin position="126"/>
        <end position="137"/>
    </location>
</feature>
<gene>
    <name evidence="3" type="ORF">PSYICH_LOCUS10266</name>
</gene>
<evidence type="ECO:0000259" key="2">
    <source>
        <dbReference type="Pfam" id="PF16003"/>
    </source>
</evidence>
<organism evidence="3 4">
    <name type="scientific">Psylliodes chrysocephalus</name>
    <dbReference type="NCBI Taxonomy" id="3402493"/>
    <lineage>
        <taxon>Eukaryota</taxon>
        <taxon>Metazoa</taxon>
        <taxon>Ecdysozoa</taxon>
        <taxon>Arthropoda</taxon>
        <taxon>Hexapoda</taxon>
        <taxon>Insecta</taxon>
        <taxon>Pterygota</taxon>
        <taxon>Neoptera</taxon>
        <taxon>Endopterygota</taxon>
        <taxon>Coleoptera</taxon>
        <taxon>Polyphaga</taxon>
        <taxon>Cucujiformia</taxon>
        <taxon>Chrysomeloidea</taxon>
        <taxon>Chrysomelidae</taxon>
        <taxon>Galerucinae</taxon>
        <taxon>Alticini</taxon>
        <taxon>Psylliodes</taxon>
    </lineage>
</organism>
<keyword evidence="4" id="KW-1185">Reference proteome</keyword>
<protein>
    <recommendedName>
        <fullName evidence="2">DUF4776 domain-containing protein</fullName>
    </recommendedName>
</protein>
<name>A0A9P0D3V3_9CUCU</name>
<dbReference type="AlphaFoldDB" id="A0A9P0D3V3"/>